<name>A0ABU4IUV6_9VIBR</name>
<gene>
    <name evidence="1" type="ORF">SBX64_08285</name>
</gene>
<organism evidence="1 2">
    <name type="scientific">Vibrio rhizosphaerae</name>
    <dbReference type="NCBI Taxonomy" id="398736"/>
    <lineage>
        <taxon>Bacteria</taxon>
        <taxon>Pseudomonadati</taxon>
        <taxon>Pseudomonadota</taxon>
        <taxon>Gammaproteobacteria</taxon>
        <taxon>Vibrionales</taxon>
        <taxon>Vibrionaceae</taxon>
        <taxon>Vibrio</taxon>
    </lineage>
</organism>
<dbReference type="EMBL" id="JAWRCP010000001">
    <property type="protein sequence ID" value="MDW6092541.1"/>
    <property type="molecule type" value="Genomic_DNA"/>
</dbReference>
<sequence>MPYLTKLNRAMQIKRTEGKAALRQCRLDKQTLMFSSRRFVRENPWLTLGLGGFAVFAVVKARRLPGVNSSISAISLLFSGTMELSRQFADQAASEQSISESSISEQ</sequence>
<dbReference type="RefSeq" id="WP_318584743.1">
    <property type="nucleotide sequence ID" value="NZ_JAWRCP010000001.1"/>
</dbReference>
<comment type="caution">
    <text evidence="1">The sequence shown here is derived from an EMBL/GenBank/DDBJ whole genome shotgun (WGS) entry which is preliminary data.</text>
</comment>
<dbReference type="Proteomes" id="UP001279860">
    <property type="component" value="Unassembled WGS sequence"/>
</dbReference>
<evidence type="ECO:0000313" key="1">
    <source>
        <dbReference type="EMBL" id="MDW6092541.1"/>
    </source>
</evidence>
<reference evidence="1 2" key="1">
    <citation type="submission" date="2023-11" db="EMBL/GenBank/DDBJ databases">
        <title>Plant-associative lifestyle of Vibrio porteresiae and its evolutionary dynamics.</title>
        <authorList>
            <person name="Rameshkumar N."/>
            <person name="Kirti K."/>
        </authorList>
    </citation>
    <scope>NUCLEOTIDE SEQUENCE [LARGE SCALE GENOMIC DNA]</scope>
    <source>
        <strain evidence="1 2">MSSRF7</strain>
    </source>
</reference>
<proteinExistence type="predicted"/>
<keyword evidence="2" id="KW-1185">Reference proteome</keyword>
<protein>
    <submittedName>
        <fullName evidence="1">Uncharacterized protein</fullName>
    </submittedName>
</protein>
<evidence type="ECO:0000313" key="2">
    <source>
        <dbReference type="Proteomes" id="UP001279860"/>
    </source>
</evidence>
<accession>A0ABU4IUV6</accession>